<proteinExistence type="predicted"/>
<dbReference type="RefSeq" id="WP_374038269.1">
    <property type="nucleotide sequence ID" value="NZ_CP169082.1"/>
</dbReference>
<dbReference type="Gene3D" id="1.20.1270.180">
    <property type="match status" value="1"/>
</dbReference>
<gene>
    <name evidence="3" type="ORF">ACFPIE_15260</name>
</gene>
<organism evidence="3 4">
    <name type="scientific">Brevundimonas staleyi</name>
    <dbReference type="NCBI Taxonomy" id="74326"/>
    <lineage>
        <taxon>Bacteria</taxon>
        <taxon>Pseudomonadati</taxon>
        <taxon>Pseudomonadota</taxon>
        <taxon>Alphaproteobacteria</taxon>
        <taxon>Caulobacterales</taxon>
        <taxon>Caulobacteraceae</taxon>
        <taxon>Brevundimonas</taxon>
    </lineage>
</organism>
<reference evidence="4" key="1">
    <citation type="journal article" date="2019" name="Int. J. Syst. Evol. Microbiol.">
        <title>The Global Catalogue of Microorganisms (GCM) 10K type strain sequencing project: providing services to taxonomists for standard genome sequencing and annotation.</title>
        <authorList>
            <consortium name="The Broad Institute Genomics Platform"/>
            <consortium name="The Broad Institute Genome Sequencing Center for Infectious Disease"/>
            <person name="Wu L."/>
            <person name="Ma J."/>
        </authorList>
    </citation>
    <scope>NUCLEOTIDE SEQUENCE [LARGE SCALE GENOMIC DNA]</scope>
    <source>
        <strain evidence="4">JCM 12125</strain>
    </source>
</reference>
<feature type="chain" id="PRO_5045102728" evidence="1">
    <location>
        <begin position="24"/>
        <end position="125"/>
    </location>
</feature>
<evidence type="ECO:0000313" key="4">
    <source>
        <dbReference type="Proteomes" id="UP001596152"/>
    </source>
</evidence>
<protein>
    <submittedName>
        <fullName evidence="3">Lysozyme inhibitor LprI family protein</fullName>
    </submittedName>
</protein>
<feature type="signal peptide" evidence="1">
    <location>
        <begin position="1"/>
        <end position="23"/>
    </location>
</feature>
<dbReference type="EMBL" id="JBHSLF010000044">
    <property type="protein sequence ID" value="MFC5345276.1"/>
    <property type="molecule type" value="Genomic_DNA"/>
</dbReference>
<dbReference type="InterPro" id="IPR009739">
    <property type="entry name" value="LprI-like_N"/>
</dbReference>
<evidence type="ECO:0000259" key="2">
    <source>
        <dbReference type="Pfam" id="PF07007"/>
    </source>
</evidence>
<evidence type="ECO:0000313" key="3">
    <source>
        <dbReference type="EMBL" id="MFC5345276.1"/>
    </source>
</evidence>
<keyword evidence="4" id="KW-1185">Reference proteome</keyword>
<sequence length="125" mass="13528">MTQTLKLVVIAAGAGLLASAATAQTQSQLNATAAREQQAADRALNSQYTATMNQLSPSSRTLLRNAQRAWITFRDQQCRYESSAVQGGSAQPMVLSGCIARLSNERTRELRRLGQCEEGDLACPR</sequence>
<dbReference type="PANTHER" id="PTHR39176">
    <property type="entry name" value="PERIPLASMIC PROTEIN-RELATED"/>
    <property type="match status" value="1"/>
</dbReference>
<accession>A0ABW0FV93</accession>
<feature type="domain" description="Lysozyme inhibitor LprI-like N-terminal" evidence="2">
    <location>
        <begin position="20"/>
        <end position="110"/>
    </location>
</feature>
<keyword evidence="1" id="KW-0732">Signal</keyword>
<name>A0ABW0FV93_9CAUL</name>
<dbReference type="PANTHER" id="PTHR39176:SF1">
    <property type="entry name" value="PERIPLASMIC PROTEIN"/>
    <property type="match status" value="1"/>
</dbReference>
<dbReference type="Proteomes" id="UP001596152">
    <property type="component" value="Unassembled WGS sequence"/>
</dbReference>
<comment type="caution">
    <text evidence="3">The sequence shown here is derived from an EMBL/GenBank/DDBJ whole genome shotgun (WGS) entry which is preliminary data.</text>
</comment>
<evidence type="ECO:0000256" key="1">
    <source>
        <dbReference type="SAM" id="SignalP"/>
    </source>
</evidence>
<dbReference type="Pfam" id="PF07007">
    <property type="entry name" value="LprI"/>
    <property type="match status" value="1"/>
</dbReference>